<dbReference type="Pfam" id="PF00017">
    <property type="entry name" value="SH2"/>
    <property type="match status" value="1"/>
</dbReference>
<dbReference type="InterPro" id="IPR036860">
    <property type="entry name" value="SH2_dom_sf"/>
</dbReference>
<reference evidence="6" key="1">
    <citation type="submission" date="2022-11" db="UniProtKB">
        <authorList>
            <consortium name="WormBaseParasite"/>
        </authorList>
    </citation>
    <scope>IDENTIFICATION</scope>
</reference>
<keyword evidence="1" id="KW-0343">GTPase activation</keyword>
<dbReference type="Gene3D" id="1.10.555.10">
    <property type="entry name" value="Rho GTPase activation protein"/>
    <property type="match status" value="1"/>
</dbReference>
<dbReference type="CDD" id="cd00159">
    <property type="entry name" value="RhoGAP"/>
    <property type="match status" value="1"/>
</dbReference>
<dbReference type="Pfam" id="PF00620">
    <property type="entry name" value="RhoGAP"/>
    <property type="match status" value="1"/>
</dbReference>
<dbReference type="InterPro" id="IPR008936">
    <property type="entry name" value="Rho_GTPase_activation_prot"/>
</dbReference>
<dbReference type="SMART" id="SM00324">
    <property type="entry name" value="RhoGAP"/>
    <property type="match status" value="1"/>
</dbReference>
<dbReference type="SUPFAM" id="SSF48350">
    <property type="entry name" value="GTPase activation domain, GAP"/>
    <property type="match status" value="1"/>
</dbReference>
<dbReference type="WBParaSite" id="jg16209">
    <property type="protein sequence ID" value="jg16209"/>
    <property type="gene ID" value="jg16209"/>
</dbReference>
<dbReference type="PROSITE" id="PS50001">
    <property type="entry name" value="SH2"/>
    <property type="match status" value="1"/>
</dbReference>
<dbReference type="Gene3D" id="3.30.505.10">
    <property type="entry name" value="SH2 domain"/>
    <property type="match status" value="1"/>
</dbReference>
<dbReference type="GO" id="GO:0007165">
    <property type="term" value="P:signal transduction"/>
    <property type="evidence" value="ECO:0007669"/>
    <property type="project" value="InterPro"/>
</dbReference>
<feature type="domain" description="Rho-GAP" evidence="4">
    <location>
        <begin position="214"/>
        <end position="339"/>
    </location>
</feature>
<dbReference type="InterPro" id="IPR000198">
    <property type="entry name" value="RhoGAP_dom"/>
</dbReference>
<sequence>MDDNVSLNGAQQNGADATCGYWKQSLYLLQEKAPKPRAVKCLIPVPDAPMFYGPEFHGLIERNEAEKKLAEEGEGAYLVRASKRSAHAYTLCMLFDGNVLNYKLFYDGAHYVGEKRFDTVDCLVRDGLISMFLEKQASDYIKNMADEAIYEHSPTPNTINLQLSSRRKQSRCKLGVTTSRPSPSKCPLLRLLSKFPVGHCSAGCQTRLSTRGQICQENVCRRPDHLCMAHSVRVPPVLMQCIDEVEKRGITVEGIYRVSGSHEQMERLRRQFDLATTTDTVDLAQVEDIHTVAGLLKLYLRLLPQQLVPFSVFKLLLKAYNAYRNNADRSRAVGKLWKN</sequence>
<evidence type="ECO:0000313" key="5">
    <source>
        <dbReference type="Proteomes" id="UP000887574"/>
    </source>
</evidence>
<keyword evidence="2" id="KW-0727">SH2 domain</keyword>
<evidence type="ECO:0000313" key="6">
    <source>
        <dbReference type="WBParaSite" id="jg16209"/>
    </source>
</evidence>
<proteinExistence type="predicted"/>
<keyword evidence="5" id="KW-1185">Reference proteome</keyword>
<dbReference type="PANTHER" id="PTHR46075">
    <property type="entry name" value="CHIMERIN FAMILY MEMBER"/>
    <property type="match status" value="1"/>
</dbReference>
<dbReference type="SMART" id="SM00252">
    <property type="entry name" value="SH2"/>
    <property type="match status" value="1"/>
</dbReference>
<dbReference type="Proteomes" id="UP000887574">
    <property type="component" value="Unplaced"/>
</dbReference>
<dbReference type="SUPFAM" id="SSF55550">
    <property type="entry name" value="SH2 domain"/>
    <property type="match status" value="1"/>
</dbReference>
<dbReference type="GO" id="GO:0005096">
    <property type="term" value="F:GTPase activator activity"/>
    <property type="evidence" value="ECO:0007669"/>
    <property type="project" value="UniProtKB-KW"/>
</dbReference>
<protein>
    <submittedName>
        <fullName evidence="6">Uncharacterized protein</fullName>
    </submittedName>
</protein>
<dbReference type="AlphaFoldDB" id="A0A915D5C0"/>
<evidence type="ECO:0000259" key="3">
    <source>
        <dbReference type="PROSITE" id="PS50001"/>
    </source>
</evidence>
<evidence type="ECO:0000256" key="2">
    <source>
        <dbReference type="PROSITE-ProRule" id="PRU00191"/>
    </source>
</evidence>
<dbReference type="InterPro" id="IPR000980">
    <property type="entry name" value="SH2"/>
</dbReference>
<dbReference type="PROSITE" id="PS50238">
    <property type="entry name" value="RHOGAP"/>
    <property type="match status" value="1"/>
</dbReference>
<accession>A0A915D5C0</accession>
<feature type="domain" description="SH2" evidence="3">
    <location>
        <begin position="55"/>
        <end position="125"/>
    </location>
</feature>
<dbReference type="PANTHER" id="PTHR46075:SF2">
    <property type="entry name" value="RHO GTPASE ACTIVATING PROTEIN AT 5A, ISOFORM A"/>
    <property type="match status" value="1"/>
</dbReference>
<name>A0A915D5C0_9BILA</name>
<dbReference type="InterPro" id="IPR051854">
    <property type="entry name" value="Rho-type_GAP"/>
</dbReference>
<evidence type="ECO:0000259" key="4">
    <source>
        <dbReference type="PROSITE" id="PS50238"/>
    </source>
</evidence>
<evidence type="ECO:0000256" key="1">
    <source>
        <dbReference type="ARBA" id="ARBA00022468"/>
    </source>
</evidence>
<organism evidence="5 6">
    <name type="scientific">Ditylenchus dipsaci</name>
    <dbReference type="NCBI Taxonomy" id="166011"/>
    <lineage>
        <taxon>Eukaryota</taxon>
        <taxon>Metazoa</taxon>
        <taxon>Ecdysozoa</taxon>
        <taxon>Nematoda</taxon>
        <taxon>Chromadorea</taxon>
        <taxon>Rhabditida</taxon>
        <taxon>Tylenchina</taxon>
        <taxon>Tylenchomorpha</taxon>
        <taxon>Sphaerularioidea</taxon>
        <taxon>Anguinidae</taxon>
        <taxon>Anguininae</taxon>
        <taxon>Ditylenchus</taxon>
    </lineage>
</organism>
<dbReference type="FunFam" id="3.30.505.10:FF:000019">
    <property type="entry name" value="Chimaerin"/>
    <property type="match status" value="1"/>
</dbReference>